<dbReference type="EMBL" id="JARKIE010000036">
    <property type="protein sequence ID" value="KAJ7695918.1"/>
    <property type="molecule type" value="Genomic_DNA"/>
</dbReference>
<dbReference type="Proteomes" id="UP001221757">
    <property type="component" value="Unassembled WGS sequence"/>
</dbReference>
<proteinExistence type="predicted"/>
<comment type="caution">
    <text evidence="1">The sequence shown here is derived from an EMBL/GenBank/DDBJ whole genome shotgun (WGS) entry which is preliminary data.</text>
</comment>
<dbReference type="AlphaFoldDB" id="A0AAD7DNB6"/>
<accession>A0AAD7DNB6</accession>
<sequence length="210" mass="23531">MDQTHDSSTSSSSSSPVTLHIQHYLYTPTMHHFRPNVISLINLIVLLRERLLFHVALLAPTFPESLPRVDATLLWVVSSLHLIRSMARRVMATDAYITKAIYIVCNSPEFLACCTLIRANHNYFNNIGPYITSNATLDWKYRSGGGRNTKFDGAGLFTSMYDSNGLTDIEASLFVFELQCTLNDVEAALLKKKTFVAVDVALHELVPHLT</sequence>
<evidence type="ECO:0000313" key="2">
    <source>
        <dbReference type="Proteomes" id="UP001221757"/>
    </source>
</evidence>
<evidence type="ECO:0000313" key="1">
    <source>
        <dbReference type="EMBL" id="KAJ7695918.1"/>
    </source>
</evidence>
<name>A0AAD7DNB6_MYCRO</name>
<gene>
    <name evidence="1" type="ORF">B0H17DRAFT_1131115</name>
</gene>
<protein>
    <submittedName>
        <fullName evidence="1">Uncharacterized protein</fullName>
    </submittedName>
</protein>
<reference evidence="1" key="1">
    <citation type="submission" date="2023-03" db="EMBL/GenBank/DDBJ databases">
        <title>Massive genome expansion in bonnet fungi (Mycena s.s.) driven by repeated elements and novel gene families across ecological guilds.</title>
        <authorList>
            <consortium name="Lawrence Berkeley National Laboratory"/>
            <person name="Harder C.B."/>
            <person name="Miyauchi S."/>
            <person name="Viragh M."/>
            <person name="Kuo A."/>
            <person name="Thoen E."/>
            <person name="Andreopoulos B."/>
            <person name="Lu D."/>
            <person name="Skrede I."/>
            <person name="Drula E."/>
            <person name="Henrissat B."/>
            <person name="Morin E."/>
            <person name="Kohler A."/>
            <person name="Barry K."/>
            <person name="LaButti K."/>
            <person name="Morin E."/>
            <person name="Salamov A."/>
            <person name="Lipzen A."/>
            <person name="Mereny Z."/>
            <person name="Hegedus B."/>
            <person name="Baldrian P."/>
            <person name="Stursova M."/>
            <person name="Weitz H."/>
            <person name="Taylor A."/>
            <person name="Grigoriev I.V."/>
            <person name="Nagy L.G."/>
            <person name="Martin F."/>
            <person name="Kauserud H."/>
        </authorList>
    </citation>
    <scope>NUCLEOTIDE SEQUENCE</scope>
    <source>
        <strain evidence="1">CBHHK067</strain>
    </source>
</reference>
<keyword evidence="2" id="KW-1185">Reference proteome</keyword>
<organism evidence="1 2">
    <name type="scientific">Mycena rosella</name>
    <name type="common">Pink bonnet</name>
    <name type="synonym">Agaricus rosellus</name>
    <dbReference type="NCBI Taxonomy" id="1033263"/>
    <lineage>
        <taxon>Eukaryota</taxon>
        <taxon>Fungi</taxon>
        <taxon>Dikarya</taxon>
        <taxon>Basidiomycota</taxon>
        <taxon>Agaricomycotina</taxon>
        <taxon>Agaricomycetes</taxon>
        <taxon>Agaricomycetidae</taxon>
        <taxon>Agaricales</taxon>
        <taxon>Marasmiineae</taxon>
        <taxon>Mycenaceae</taxon>
        <taxon>Mycena</taxon>
    </lineage>
</organism>